<reference evidence="3 4" key="1">
    <citation type="submission" date="2024-05" db="EMBL/GenBank/DDBJ databases">
        <title>Sinomonas sp. nov., isolated from a waste landfill.</title>
        <authorList>
            <person name="Zhao Y."/>
        </authorList>
    </citation>
    <scope>NUCLEOTIDE SEQUENCE [LARGE SCALE GENOMIC DNA]</scope>
    <source>
        <strain evidence="3 4">CCTCC AB2014300</strain>
    </source>
</reference>
<evidence type="ECO:0000313" key="3">
    <source>
        <dbReference type="EMBL" id="MEN2744149.1"/>
    </source>
</evidence>
<dbReference type="InterPro" id="IPR046450">
    <property type="entry name" value="PA_dom_sf"/>
</dbReference>
<dbReference type="SUPFAM" id="SSF52025">
    <property type="entry name" value="PA domain"/>
    <property type="match status" value="1"/>
</dbReference>
<comment type="caution">
    <text evidence="3">The sequence shown here is derived from an EMBL/GenBank/DDBJ whole genome shotgun (WGS) entry which is preliminary data.</text>
</comment>
<dbReference type="Pfam" id="PF02225">
    <property type="entry name" value="PA"/>
    <property type="match status" value="1"/>
</dbReference>
<evidence type="ECO:0000259" key="2">
    <source>
        <dbReference type="Pfam" id="PF02225"/>
    </source>
</evidence>
<evidence type="ECO:0000313" key="4">
    <source>
        <dbReference type="Proteomes" id="UP001422074"/>
    </source>
</evidence>
<dbReference type="EMBL" id="JBDFRB010000004">
    <property type="protein sequence ID" value="MEN2744149.1"/>
    <property type="molecule type" value="Genomic_DNA"/>
</dbReference>
<proteinExistence type="predicted"/>
<keyword evidence="4" id="KW-1185">Reference proteome</keyword>
<dbReference type="Proteomes" id="UP001422074">
    <property type="component" value="Unassembled WGS sequence"/>
</dbReference>
<gene>
    <name evidence="3" type="ORF">ABCQ75_06305</name>
</gene>
<dbReference type="RefSeq" id="WP_345883989.1">
    <property type="nucleotide sequence ID" value="NZ_JBDFRB010000004.1"/>
</dbReference>
<feature type="compositionally biased region" description="Basic and acidic residues" evidence="1">
    <location>
        <begin position="26"/>
        <end position="38"/>
    </location>
</feature>
<evidence type="ECO:0000256" key="1">
    <source>
        <dbReference type="SAM" id="MobiDB-lite"/>
    </source>
</evidence>
<organism evidence="3 4">
    <name type="scientific">Sinomonas halotolerans</name>
    <dbReference type="NCBI Taxonomy" id="1644133"/>
    <lineage>
        <taxon>Bacteria</taxon>
        <taxon>Bacillati</taxon>
        <taxon>Actinomycetota</taxon>
        <taxon>Actinomycetes</taxon>
        <taxon>Micrococcales</taxon>
        <taxon>Micrococcaceae</taxon>
        <taxon>Sinomonas</taxon>
    </lineage>
</organism>
<accession>A0ABU9WY84</accession>
<dbReference type="CDD" id="cd00538">
    <property type="entry name" value="PA"/>
    <property type="match status" value="1"/>
</dbReference>
<feature type="region of interest" description="Disordered" evidence="1">
    <location>
        <begin position="20"/>
        <end position="42"/>
    </location>
</feature>
<dbReference type="InterPro" id="IPR003137">
    <property type="entry name" value="PA_domain"/>
</dbReference>
<sequence length="611" mass="63457">MAGGPAVAHEAILDDGIIDNAGATHGHHEAQHGGDEGHLPAGSENVGLISKLGLKNVEPGKIADVGVHNGYAYLAAWGGETCKYNGVHVVDIRDVDSPKEVAFIQSKEGSAPGEGIQSIHIDTPAFTGDILVSNNEVCKVNGGKAGSVGFGGMNIYDVTNPAHPTFLAEGAGDENVSGQGKKAAHSIHSVFAWDAGDKAYAVIVDNDEAADVDIMDITNPRKPALVAEYDLAKDFPQILQEKPASLTSVFHHDVVVKQIDGRQVMLISYWDGGYVTLDVTDPAAAAYIGDSDFALQDPQMLEVNGVAVAPEGNAHQAEFTGDSQFILAADEDFSPFGAQARNEDDGTPITAGQGAGPGGTTVTGPSVFVGRACDGDPAVPAGDPGAVDIAVVERGVCTFTEKAQNVEAAGGWDGILVFNRTGSDPGACSGSFGMSVESSLPTYGVAPRAEGYAIFDVESEYNEAACVAGNGTQLAPIAVGTVGDTLTLASTFDGWGYVHLFENNGGKLNELDTYAIPEAMDPAYATGSGDLSVHEVAVSHAQDDLAYVSYYAGGLRVIRIVDGEIVEVGKYIDEGGNNFWGVETFTGSDGKEYVAASDRDAGLYIFEYTGP</sequence>
<dbReference type="SUPFAM" id="SSF50960">
    <property type="entry name" value="TolB, C-terminal domain"/>
    <property type="match status" value="1"/>
</dbReference>
<dbReference type="Gene3D" id="3.50.30.30">
    <property type="match status" value="1"/>
</dbReference>
<name>A0ABU9WY84_9MICC</name>
<feature type="domain" description="PA" evidence="2">
    <location>
        <begin position="363"/>
        <end position="451"/>
    </location>
</feature>
<protein>
    <submittedName>
        <fullName evidence="3">PA domain-containing protein</fullName>
    </submittedName>
</protein>